<protein>
    <recommendedName>
        <fullName evidence="4">CBM-cenC domain-containing protein</fullName>
    </recommendedName>
</protein>
<name>A0A8H5IVI8_9HYPO</name>
<keyword evidence="3" id="KW-1185">Reference proteome</keyword>
<organism evidence="2 3">
    <name type="scientific">Fusarium mexicanum</name>
    <dbReference type="NCBI Taxonomy" id="751941"/>
    <lineage>
        <taxon>Eukaryota</taxon>
        <taxon>Fungi</taxon>
        <taxon>Dikarya</taxon>
        <taxon>Ascomycota</taxon>
        <taxon>Pezizomycotina</taxon>
        <taxon>Sordariomycetes</taxon>
        <taxon>Hypocreomycetidae</taxon>
        <taxon>Hypocreales</taxon>
        <taxon>Nectriaceae</taxon>
        <taxon>Fusarium</taxon>
        <taxon>Fusarium fujikuroi species complex</taxon>
    </lineage>
</organism>
<evidence type="ECO:0000256" key="1">
    <source>
        <dbReference type="SAM" id="MobiDB-lite"/>
    </source>
</evidence>
<comment type="caution">
    <text evidence="2">The sequence shown here is derived from an EMBL/GenBank/DDBJ whole genome shotgun (WGS) entry which is preliminary data.</text>
</comment>
<evidence type="ECO:0000313" key="2">
    <source>
        <dbReference type="EMBL" id="KAF5542982.1"/>
    </source>
</evidence>
<feature type="region of interest" description="Disordered" evidence="1">
    <location>
        <begin position="71"/>
        <end position="109"/>
    </location>
</feature>
<sequence length="228" mass="23684">MTESSTEESTATENYATTTYSITSDTEISSTVVESSTTTSIVKGDATITAISTAETSSVVQISSTIIESSTEITASSQEPTAAESIPTTGLIPTTTETTATSEAKITTTTEAAGPLTFTNFGSDDTTEPWSVTQPNLVSLSLDSDIKHDGRSSERMDFPLAGGSTSYITQAFSLPPQAGVGYLASVWVRPGHGYTLAVLGCAYGNAGLFSGRRNLVVAAIDRSGWFGS</sequence>
<evidence type="ECO:0000313" key="3">
    <source>
        <dbReference type="Proteomes" id="UP000522262"/>
    </source>
</evidence>
<dbReference type="AlphaFoldDB" id="A0A8H5IVI8"/>
<evidence type="ECO:0008006" key="4">
    <source>
        <dbReference type="Google" id="ProtNLM"/>
    </source>
</evidence>
<dbReference type="Proteomes" id="UP000522262">
    <property type="component" value="Unassembled WGS sequence"/>
</dbReference>
<dbReference type="EMBL" id="JAAOAM010000159">
    <property type="protein sequence ID" value="KAF5542982.1"/>
    <property type="molecule type" value="Genomic_DNA"/>
</dbReference>
<accession>A0A8H5IVI8</accession>
<proteinExistence type="predicted"/>
<reference evidence="2 3" key="1">
    <citation type="submission" date="2020-05" db="EMBL/GenBank/DDBJ databases">
        <title>Identification and distribution of gene clusters putatively required for synthesis of sphingolipid metabolism inhibitors in phylogenetically diverse species of the filamentous fungus Fusarium.</title>
        <authorList>
            <person name="Kim H.-S."/>
            <person name="Busman M."/>
            <person name="Brown D.W."/>
            <person name="Divon H."/>
            <person name="Uhlig S."/>
            <person name="Proctor R.H."/>
        </authorList>
    </citation>
    <scope>NUCLEOTIDE SEQUENCE [LARGE SCALE GENOMIC DNA]</scope>
    <source>
        <strain evidence="2 3">NRRL 53147</strain>
    </source>
</reference>
<feature type="compositionally biased region" description="Low complexity" evidence="1">
    <location>
        <begin position="86"/>
        <end position="109"/>
    </location>
</feature>
<gene>
    <name evidence="2" type="ORF">FMEXI_7217</name>
</gene>